<dbReference type="EMBL" id="BAABXL010000001">
    <property type="protein sequence ID" value="GAA6269430.1"/>
    <property type="molecule type" value="Genomic_DNA"/>
</dbReference>
<reference evidence="1 2" key="1">
    <citation type="submission" date="2024-04" db="EMBL/GenBank/DDBJ databases">
        <title>Defined microbial consortia suppress multidrug-resistant proinflammatory Enterobacteriaceae via ecological control.</title>
        <authorList>
            <person name="Furuichi M."/>
            <person name="Kawaguchi T."/>
            <person name="Pust M."/>
            <person name="Yasuma K."/>
            <person name="Plichta D."/>
            <person name="Hasegawa N."/>
            <person name="Ohya T."/>
            <person name="Bhattarai S."/>
            <person name="Sasajima S."/>
            <person name="Aoto Y."/>
            <person name="Tuganbaev T."/>
            <person name="Yaginuma M."/>
            <person name="Ueda M."/>
            <person name="Okahashi N."/>
            <person name="Amafuji K."/>
            <person name="Kiridooshi Y."/>
            <person name="Sugita K."/>
            <person name="Strazar M."/>
            <person name="Skelly A."/>
            <person name="Suda W."/>
            <person name="Hattori M."/>
            <person name="Nakamoto N."/>
            <person name="Caballero S."/>
            <person name="Norman J."/>
            <person name="Olle B."/>
            <person name="Tanoue T."/>
            <person name="Arita M."/>
            <person name="Bucci V."/>
            <person name="Atarashi K."/>
            <person name="Xavier R."/>
            <person name="Honda K."/>
        </authorList>
    </citation>
    <scope>NUCLEOTIDE SEQUENCE [LARGE SCALE GENOMIC DNA]</scope>
    <source>
        <strain evidence="2">f13</strain>
    </source>
</reference>
<dbReference type="RefSeq" id="WP_390470209.1">
    <property type="nucleotide sequence ID" value="NZ_BAABXL010000001.1"/>
</dbReference>
<name>A0ABQ0AZH0_9FIRM</name>
<evidence type="ECO:0000313" key="1">
    <source>
        <dbReference type="EMBL" id="GAA6269430.1"/>
    </source>
</evidence>
<comment type="caution">
    <text evidence="1">The sequence shown here is derived from an EMBL/GenBank/DDBJ whole genome shotgun (WGS) entry which is preliminary data.</text>
</comment>
<evidence type="ECO:0000313" key="2">
    <source>
        <dbReference type="Proteomes" id="UP001600894"/>
    </source>
</evidence>
<accession>A0ABQ0AZH0</accession>
<organism evidence="1 2">
    <name type="scientific">Enterocloster alcoholdehydrogenati</name>
    <dbReference type="NCBI Taxonomy" id="2547410"/>
    <lineage>
        <taxon>Bacteria</taxon>
        <taxon>Bacillati</taxon>
        <taxon>Bacillota</taxon>
        <taxon>Clostridia</taxon>
        <taxon>Lachnospirales</taxon>
        <taxon>Lachnospiraceae</taxon>
        <taxon>Enterocloster</taxon>
    </lineage>
</organism>
<dbReference type="Proteomes" id="UP001600894">
    <property type="component" value="Unassembled WGS sequence"/>
</dbReference>
<protein>
    <submittedName>
        <fullName evidence="1">Uncharacterized protein</fullName>
    </submittedName>
</protein>
<gene>
    <name evidence="1" type="ORF">F130042H8_24900</name>
</gene>
<sequence>MLLNKGQTELEILQNRFTSYISAAIQRRRNDYIRQVLRYRQTEVEVERIFKEQSTAAESDIWEELPLLMCIENNQLLCALNAITEREREIFFQSIRWKKF</sequence>
<proteinExistence type="predicted"/>
<keyword evidence="2" id="KW-1185">Reference proteome</keyword>